<evidence type="ECO:0000313" key="9">
    <source>
        <dbReference type="Proteomes" id="UP000887228"/>
    </source>
</evidence>
<evidence type="ECO:0000313" key="8">
    <source>
        <dbReference type="Proteomes" id="UP000321110"/>
    </source>
</evidence>
<evidence type="ECO:0000313" key="2">
    <source>
        <dbReference type="EMBL" id="GIZ89465.1"/>
    </source>
</evidence>
<dbReference type="Pfam" id="PF16105">
    <property type="entry name" value="DUF4823"/>
    <property type="match status" value="1"/>
</dbReference>
<evidence type="ECO:0000313" key="4">
    <source>
        <dbReference type="EMBL" id="MDH1055174.1"/>
    </source>
</evidence>
<dbReference type="EMBL" id="SSFO01000261">
    <property type="protein sequence ID" value="TXI28962.1"/>
    <property type="molecule type" value="Genomic_DNA"/>
</dbReference>
<evidence type="ECO:0000313" key="6">
    <source>
        <dbReference type="EMBL" id="TXI28962.1"/>
    </source>
</evidence>
<dbReference type="EMBL" id="FTMP01000014">
    <property type="protein sequence ID" value="SIR04515.1"/>
    <property type="molecule type" value="Genomic_DNA"/>
</dbReference>
<reference evidence="5 7" key="1">
    <citation type="submission" date="2017-01" db="EMBL/GenBank/DDBJ databases">
        <authorList>
            <person name="Mah S.A."/>
            <person name="Swanson W.J."/>
            <person name="Moy G.W."/>
            <person name="Vacquier V.D."/>
        </authorList>
    </citation>
    <scope>NUCLEOTIDE SEQUENCE [LARGE SCALE GENOMIC DNA]</scope>
    <source>
        <strain evidence="5 7">RU36E</strain>
    </source>
</reference>
<keyword evidence="2" id="KW-0449">Lipoprotein</keyword>
<protein>
    <submittedName>
        <fullName evidence="4">DUF4823 domain-containing protein</fullName>
    </submittedName>
    <submittedName>
        <fullName evidence="2">Lipoprotein</fullName>
    </submittedName>
</protein>
<name>A0A1N6XQ67_AQUAC</name>
<keyword evidence="1" id="KW-0732">Signal</keyword>
<dbReference type="Proteomes" id="UP000887228">
    <property type="component" value="Unassembled WGS sequence"/>
</dbReference>
<evidence type="ECO:0000313" key="7">
    <source>
        <dbReference type="Proteomes" id="UP000185841"/>
    </source>
</evidence>
<evidence type="ECO:0000313" key="3">
    <source>
        <dbReference type="EMBL" id="GIZ92927.1"/>
    </source>
</evidence>
<proteinExistence type="predicted"/>
<dbReference type="AlphaFoldDB" id="A0A1N6XQ67"/>
<evidence type="ECO:0000313" key="5">
    <source>
        <dbReference type="EMBL" id="SIR04515.1"/>
    </source>
</evidence>
<sequence length="201" mass="22298">MRSLILLLALCALGGCMKASDLAAGAEYHLRDAGVLDHSDTRRSASWRLQADSFVYIAQSHYVPPGDAHPRPNVVAEEAFKAFVEYFPLVRRASQPEGLDQAMIDARSAGAHYLLYSRFAGADDRIGTVVEWEDEEALDRLGVDSGVIQLMLIETGTRYLVDTARIHIRGGILTFYDNQPADQLRAPFEQYARTLLGVSER</sequence>
<dbReference type="EMBL" id="BPMT01000006">
    <property type="protein sequence ID" value="GIZ92927.1"/>
    <property type="molecule type" value="Genomic_DNA"/>
</dbReference>
<reference evidence="2 9" key="3">
    <citation type="submission" date="2021-07" db="EMBL/GenBank/DDBJ databases">
        <title>Whole genome sequencing of carbapenem-resistant Pseudomonas spp. isolated in Japan.</title>
        <authorList>
            <person name="Suzuki M."/>
            <person name="Maehana S."/>
            <person name="Kitasato H."/>
        </authorList>
    </citation>
    <scope>NUCLEOTIDE SEQUENCE</scope>
    <source>
        <strain evidence="2">KAM435</strain>
        <strain evidence="3 9">KAM436</strain>
    </source>
</reference>
<reference evidence="4" key="4">
    <citation type="submission" date="2022-09" db="EMBL/GenBank/DDBJ databases">
        <title>Intensive care unit water sources are persistently colonized with multi-drug resistant bacteria and are the site of extensive horizontal gene transfer of antibiotic resistance genes.</title>
        <authorList>
            <person name="Diorio-Toth L."/>
        </authorList>
    </citation>
    <scope>NUCLEOTIDE SEQUENCE</scope>
    <source>
        <strain evidence="4">GD03990</strain>
    </source>
</reference>
<dbReference type="EMBL" id="BPMS01000012">
    <property type="protein sequence ID" value="GIZ89465.1"/>
    <property type="molecule type" value="Genomic_DNA"/>
</dbReference>
<dbReference type="Proteomes" id="UP001158730">
    <property type="component" value="Unassembled WGS sequence"/>
</dbReference>
<evidence type="ECO:0000256" key="1">
    <source>
        <dbReference type="SAM" id="SignalP"/>
    </source>
</evidence>
<dbReference type="Proteomes" id="UP000887212">
    <property type="component" value="Unassembled WGS sequence"/>
</dbReference>
<dbReference type="InterPro" id="IPR032248">
    <property type="entry name" value="DUF4823"/>
</dbReference>
<gene>
    <name evidence="6" type="ORF">E6Q69_15500</name>
    <name evidence="2" type="ORF">KAM435_27920</name>
    <name evidence="3" type="ORF">KAM436_18950</name>
    <name evidence="4" type="ORF">N5C05_10410</name>
    <name evidence="5" type="ORF">SAMN05878282_11423</name>
</gene>
<feature type="signal peptide" evidence="1">
    <location>
        <begin position="1"/>
        <end position="19"/>
    </location>
</feature>
<accession>A0A1N6XQ67</accession>
<feature type="chain" id="PRO_5044376107" evidence="1">
    <location>
        <begin position="20"/>
        <end position="201"/>
    </location>
</feature>
<dbReference type="RefSeq" id="WP_076429605.1">
    <property type="nucleotide sequence ID" value="NZ_AP024354.1"/>
</dbReference>
<dbReference type="EMBL" id="JAOBYN010000008">
    <property type="protein sequence ID" value="MDH1055174.1"/>
    <property type="molecule type" value="Genomic_DNA"/>
</dbReference>
<reference evidence="6 8" key="2">
    <citation type="submission" date="2018-09" db="EMBL/GenBank/DDBJ databases">
        <title>Metagenome Assembled Genomes from an Advanced Water Purification Facility.</title>
        <authorList>
            <person name="Stamps B.W."/>
            <person name="Spear J.R."/>
        </authorList>
    </citation>
    <scope>NUCLEOTIDE SEQUENCE [LARGE SCALE GENOMIC DNA]</scope>
    <source>
        <strain evidence="6">Bin_52_1</strain>
    </source>
</reference>
<dbReference type="Proteomes" id="UP000185841">
    <property type="component" value="Unassembled WGS sequence"/>
</dbReference>
<dbReference type="Proteomes" id="UP000321110">
    <property type="component" value="Unassembled WGS sequence"/>
</dbReference>
<organism evidence="5 7">
    <name type="scientific">Aquipseudomonas alcaligenes</name>
    <name type="common">Pseudomonas alcaligenes</name>
    <dbReference type="NCBI Taxonomy" id="43263"/>
    <lineage>
        <taxon>Bacteria</taxon>
        <taxon>Pseudomonadati</taxon>
        <taxon>Pseudomonadota</taxon>
        <taxon>Gammaproteobacteria</taxon>
        <taxon>Pseudomonadales</taxon>
        <taxon>Pseudomonadaceae</taxon>
        <taxon>Aquipseudomonas</taxon>
    </lineage>
</organism>
<dbReference type="PROSITE" id="PS51257">
    <property type="entry name" value="PROKAR_LIPOPROTEIN"/>
    <property type="match status" value="1"/>
</dbReference>